<dbReference type="OrthoDB" id="6418377at2759"/>
<evidence type="ECO:0000313" key="4">
    <source>
        <dbReference type="Proteomes" id="UP000271974"/>
    </source>
</evidence>
<feature type="chain" id="PRO_5019073569" description="DOMON domain-containing protein" evidence="1">
    <location>
        <begin position="24"/>
        <end position="438"/>
    </location>
</feature>
<name>A0A433U855_ELYCH</name>
<evidence type="ECO:0000256" key="1">
    <source>
        <dbReference type="SAM" id="SignalP"/>
    </source>
</evidence>
<dbReference type="Pfam" id="PF03351">
    <property type="entry name" value="DOMON"/>
    <property type="match status" value="1"/>
</dbReference>
<feature type="signal peptide" evidence="1">
    <location>
        <begin position="1"/>
        <end position="23"/>
    </location>
</feature>
<dbReference type="GO" id="GO:0099072">
    <property type="term" value="P:regulation of postsynaptic membrane neurotransmitter receptor levels"/>
    <property type="evidence" value="ECO:0007669"/>
    <property type="project" value="TreeGrafter"/>
</dbReference>
<dbReference type="PANTHER" id="PTHR46902:SF1">
    <property type="entry name" value="DOMON DOMAIN-CONTAINING PROTEIN FRRS1L"/>
    <property type="match status" value="1"/>
</dbReference>
<keyword evidence="1" id="KW-0732">Signal</keyword>
<dbReference type="InterPro" id="IPR042789">
    <property type="entry name" value="FRRS1L"/>
</dbReference>
<dbReference type="PROSITE" id="PS50836">
    <property type="entry name" value="DOMON"/>
    <property type="match status" value="1"/>
</dbReference>
<dbReference type="InterPro" id="IPR005018">
    <property type="entry name" value="DOMON_domain"/>
</dbReference>
<dbReference type="GO" id="GO:1900449">
    <property type="term" value="P:regulation of glutamate receptor signaling pathway"/>
    <property type="evidence" value="ECO:0007669"/>
    <property type="project" value="InterPro"/>
</dbReference>
<reference evidence="3 4" key="1">
    <citation type="submission" date="2019-01" db="EMBL/GenBank/DDBJ databases">
        <title>A draft genome assembly of the solar-powered sea slug Elysia chlorotica.</title>
        <authorList>
            <person name="Cai H."/>
            <person name="Li Q."/>
            <person name="Fang X."/>
            <person name="Li J."/>
            <person name="Curtis N.E."/>
            <person name="Altenburger A."/>
            <person name="Shibata T."/>
            <person name="Feng M."/>
            <person name="Maeda T."/>
            <person name="Schwartz J.A."/>
            <person name="Shigenobu S."/>
            <person name="Lundholm N."/>
            <person name="Nishiyama T."/>
            <person name="Yang H."/>
            <person name="Hasebe M."/>
            <person name="Li S."/>
            <person name="Pierce S.K."/>
            <person name="Wang J."/>
        </authorList>
    </citation>
    <scope>NUCLEOTIDE SEQUENCE [LARGE SCALE GENOMIC DNA]</scope>
    <source>
        <strain evidence="3">EC2010</strain>
        <tissue evidence="3">Whole organism of an adult</tissue>
    </source>
</reference>
<proteinExistence type="predicted"/>
<dbReference type="STRING" id="188477.A0A433U855"/>
<keyword evidence="4" id="KW-1185">Reference proteome</keyword>
<accession>A0A433U855</accession>
<evidence type="ECO:0000313" key="3">
    <source>
        <dbReference type="EMBL" id="RUS90001.1"/>
    </source>
</evidence>
<feature type="domain" description="DOMON" evidence="2">
    <location>
        <begin position="234"/>
        <end position="354"/>
    </location>
</feature>
<protein>
    <recommendedName>
        <fullName evidence="2">DOMON domain-containing protein</fullName>
    </recommendedName>
</protein>
<dbReference type="PANTHER" id="PTHR46902">
    <property type="entry name" value="DOMON DOMAIN-CONTAINING PROTEIN FRRS1L"/>
    <property type="match status" value="1"/>
</dbReference>
<organism evidence="3 4">
    <name type="scientific">Elysia chlorotica</name>
    <name type="common">Eastern emerald elysia</name>
    <name type="synonym">Sea slug</name>
    <dbReference type="NCBI Taxonomy" id="188477"/>
    <lineage>
        <taxon>Eukaryota</taxon>
        <taxon>Metazoa</taxon>
        <taxon>Spiralia</taxon>
        <taxon>Lophotrochozoa</taxon>
        <taxon>Mollusca</taxon>
        <taxon>Gastropoda</taxon>
        <taxon>Heterobranchia</taxon>
        <taxon>Euthyneura</taxon>
        <taxon>Panpulmonata</taxon>
        <taxon>Sacoglossa</taxon>
        <taxon>Placobranchoidea</taxon>
        <taxon>Plakobranchidae</taxon>
        <taxon>Elysia</taxon>
    </lineage>
</organism>
<sequence length="438" mass="49327">MSGTRQVSVILVLLGFLIMEVRSRNSTSSAISAHYCLRVTEAPAKVFQVVQSTEKKNTESFGTISASLRERLRKKSGYTVEPMDCSNNSMLVQASIRESGRSISVDLRACPSVRNLVLQLRSLGFIQRKPHRRRLITCSRFHDTVVFHKPSQKQVVHIMSVASRKTGEVYSIAWNYETEKDNKSFEWFYTVQDDTTGETSVKTDMDIPDVQINGCENRFSSVRFGKAQCKHMECEYLLTYRFVNHTMLVIELSGKSDGWVALRLSSDQQMGADEVIACKRKSSLGQDLEAMSGWISLPHSRPKKKSAGNLQLVKQKYGNGYMYCKMVQSISLNDVGGDTSLDLTAKWFQMYAKGQIDSGGTMLQHTEVPPVTTEQISMLVPFQVSVGAYRSQSVKVPDQQRHSKCEGDAKGARQAAPRLDSYYHTLVIILLLIWKFDP</sequence>
<comment type="caution">
    <text evidence="3">The sequence shown here is derived from an EMBL/GenBank/DDBJ whole genome shotgun (WGS) entry which is preliminary data.</text>
</comment>
<dbReference type="AlphaFoldDB" id="A0A433U855"/>
<dbReference type="Proteomes" id="UP000271974">
    <property type="component" value="Unassembled WGS sequence"/>
</dbReference>
<dbReference type="EMBL" id="RQTK01000043">
    <property type="protein sequence ID" value="RUS90001.1"/>
    <property type="molecule type" value="Genomic_DNA"/>
</dbReference>
<evidence type="ECO:0000259" key="2">
    <source>
        <dbReference type="PROSITE" id="PS50836"/>
    </source>
</evidence>
<gene>
    <name evidence="3" type="ORF">EGW08_002268</name>
</gene>